<dbReference type="InterPro" id="IPR010359">
    <property type="entry name" value="IrrE_HExxH"/>
</dbReference>
<gene>
    <name evidence="3" type="ORF">QI30_08970</name>
</gene>
<dbReference type="InterPro" id="IPR052345">
    <property type="entry name" value="Rad_response_metalloprotease"/>
</dbReference>
<dbReference type="InterPro" id="IPR010982">
    <property type="entry name" value="Lambda_DNA-bd_dom_sf"/>
</dbReference>
<dbReference type="GO" id="GO:0003677">
    <property type="term" value="F:DNA binding"/>
    <property type="evidence" value="ECO:0007669"/>
    <property type="project" value="InterPro"/>
</dbReference>
<dbReference type="SUPFAM" id="SSF47413">
    <property type="entry name" value="lambda repressor-like DNA-binding domains"/>
    <property type="match status" value="1"/>
</dbReference>
<organism evidence="3 4">
    <name type="scientific">Candidatus Kurthia intestinigallinarum</name>
    <dbReference type="NCBI Taxonomy" id="1562256"/>
    <lineage>
        <taxon>Bacteria</taxon>
        <taxon>Bacillati</taxon>
        <taxon>Bacillota</taxon>
        <taxon>Bacilli</taxon>
        <taxon>Bacillales</taxon>
        <taxon>Caryophanaceae</taxon>
        <taxon>Kurthia</taxon>
    </lineage>
</organism>
<evidence type="ECO:0000313" key="4">
    <source>
        <dbReference type="Proteomes" id="UP000288623"/>
    </source>
</evidence>
<sequence length="386" mass="45146">MDSIKKDLKFQFQGSKLKEARESRGLTIRELTTELGLNNHQTLSKYENNKAIPPSNVLFNLVRILKIPINYFYSEKPVIDAEIPVFFRSKANTTVKLKKIHQVRIGWVEEIFNYLNTIIEFPESKLPRIEKKKSTIFTPTDFEEIEKLALDLRVDWGLTNGPITNLTRLFEQKGIIVSMDNSNDGLIDACSSWDDNRLFIMIGSALSSPSRIKFTLAHELGHYLLHYHLSKEDFNKKDIYKRIEIEANYFASAFLLPAPAFSEELISHTLDYYKILKKRWHVSIQSMVYRSKELNLITDYQASYLWKSIAKNGWKLVEPLDDELEKEEAKMLKDAIELIINHDVKSKKYLCEELKLNKEDIQNLTRLPKNYFEERVVNEGRALTFR</sequence>
<keyword evidence="4" id="KW-1185">Reference proteome</keyword>
<reference evidence="3 4" key="1">
    <citation type="submission" date="2014-11" db="EMBL/GenBank/DDBJ databases">
        <title>Genome sequence and analysis of novel Kurthia sp.</title>
        <authorList>
            <person name="Lawson J.N."/>
            <person name="Gonzalez J.E."/>
            <person name="Rinauldi L."/>
            <person name="Xuan Z."/>
            <person name="Firman A."/>
            <person name="Shaddox L."/>
            <person name="Trudeau A."/>
            <person name="Shah S."/>
            <person name="Reiman D."/>
        </authorList>
    </citation>
    <scope>NUCLEOTIDE SEQUENCE [LARGE SCALE GENOMIC DNA]</scope>
    <source>
        <strain evidence="3 4">3B1D</strain>
    </source>
</reference>
<dbReference type="EMBL" id="JTFC01000031">
    <property type="protein sequence ID" value="RUS55086.1"/>
    <property type="molecule type" value="Genomic_DNA"/>
</dbReference>
<dbReference type="Gene3D" id="1.10.260.40">
    <property type="entry name" value="lambda repressor-like DNA-binding domains"/>
    <property type="match status" value="1"/>
</dbReference>
<dbReference type="CDD" id="cd00093">
    <property type="entry name" value="HTH_XRE"/>
    <property type="match status" value="1"/>
</dbReference>
<dbReference type="OrthoDB" id="9816277at2"/>
<dbReference type="Gene3D" id="1.10.10.2910">
    <property type="match status" value="1"/>
</dbReference>
<dbReference type="Pfam" id="PF12844">
    <property type="entry name" value="HTH_19"/>
    <property type="match status" value="1"/>
</dbReference>
<proteinExistence type="inferred from homology"/>
<dbReference type="RefSeq" id="WP_126990585.1">
    <property type="nucleotide sequence ID" value="NZ_JTFC01000031.1"/>
</dbReference>
<evidence type="ECO:0000256" key="1">
    <source>
        <dbReference type="ARBA" id="ARBA00007227"/>
    </source>
</evidence>
<comment type="caution">
    <text evidence="3">The sequence shown here is derived from an EMBL/GenBank/DDBJ whole genome shotgun (WGS) entry which is preliminary data.</text>
</comment>
<dbReference type="InterPro" id="IPR001387">
    <property type="entry name" value="Cro/C1-type_HTH"/>
</dbReference>
<dbReference type="PROSITE" id="PS50943">
    <property type="entry name" value="HTH_CROC1"/>
    <property type="match status" value="1"/>
</dbReference>
<evidence type="ECO:0000259" key="2">
    <source>
        <dbReference type="PROSITE" id="PS50943"/>
    </source>
</evidence>
<dbReference type="Pfam" id="PF06114">
    <property type="entry name" value="Peptidase_M78"/>
    <property type="match status" value="1"/>
</dbReference>
<dbReference type="PANTHER" id="PTHR43236:SF1">
    <property type="entry name" value="BLL7220 PROTEIN"/>
    <property type="match status" value="1"/>
</dbReference>
<protein>
    <recommendedName>
        <fullName evidence="2">HTH cro/C1-type domain-containing protein</fullName>
    </recommendedName>
</protein>
<name>A0A433RSG3_9BACL</name>
<dbReference type="PANTHER" id="PTHR43236">
    <property type="entry name" value="ANTITOXIN HIGA1"/>
    <property type="match status" value="1"/>
</dbReference>
<dbReference type="AlphaFoldDB" id="A0A433RSG3"/>
<comment type="similarity">
    <text evidence="1">Belongs to the short-chain fatty acyl-CoA assimilation regulator (ScfR) family.</text>
</comment>
<feature type="domain" description="HTH cro/C1-type" evidence="2">
    <location>
        <begin position="17"/>
        <end position="72"/>
    </location>
</feature>
<dbReference type="Proteomes" id="UP000288623">
    <property type="component" value="Unassembled WGS sequence"/>
</dbReference>
<dbReference type="SMART" id="SM00530">
    <property type="entry name" value="HTH_XRE"/>
    <property type="match status" value="1"/>
</dbReference>
<evidence type="ECO:0000313" key="3">
    <source>
        <dbReference type="EMBL" id="RUS55086.1"/>
    </source>
</evidence>
<accession>A0A433RSG3</accession>